<feature type="transmembrane region" description="Helical" evidence="7">
    <location>
        <begin position="418"/>
        <end position="435"/>
    </location>
</feature>
<dbReference type="GO" id="GO:0015297">
    <property type="term" value="F:antiporter activity"/>
    <property type="evidence" value="ECO:0007669"/>
    <property type="project" value="InterPro"/>
</dbReference>
<dbReference type="EMBL" id="CAJFCJ010000008">
    <property type="protein sequence ID" value="CAD5118389.1"/>
    <property type="molecule type" value="Genomic_DNA"/>
</dbReference>
<dbReference type="OrthoDB" id="423807at2759"/>
<feature type="transmembrane region" description="Helical" evidence="7">
    <location>
        <begin position="606"/>
        <end position="627"/>
    </location>
</feature>
<evidence type="ECO:0000256" key="1">
    <source>
        <dbReference type="ARBA" id="ARBA00004141"/>
    </source>
</evidence>
<keyword evidence="3 7" id="KW-0812">Transmembrane</keyword>
<evidence type="ECO:0000256" key="5">
    <source>
        <dbReference type="ARBA" id="ARBA00023136"/>
    </source>
</evidence>
<feature type="domain" description="Cation/H+ exchanger transmembrane" evidence="8">
    <location>
        <begin position="234"/>
        <end position="584"/>
    </location>
</feature>
<evidence type="ECO:0000313" key="9">
    <source>
        <dbReference type="EMBL" id="CAD5118389.1"/>
    </source>
</evidence>
<comment type="subcellular location">
    <subcellularLocation>
        <location evidence="1">Membrane</location>
        <topology evidence="1">Multi-pass membrane protein</topology>
    </subcellularLocation>
</comment>
<dbReference type="InterPro" id="IPR051843">
    <property type="entry name" value="CPA1_transporter"/>
</dbReference>
<comment type="similarity">
    <text evidence="2">Belongs to the monovalent cation:proton antiporter 1 (CPA1) transporter (TC 2.A.36) family.</text>
</comment>
<keyword evidence="10" id="KW-1185">Reference proteome</keyword>
<feature type="transmembrane region" description="Helical" evidence="7">
    <location>
        <begin position="466"/>
        <end position="485"/>
    </location>
</feature>
<accession>A0A7I8VRN2</accession>
<feature type="transmembrane region" description="Helical" evidence="7">
    <location>
        <begin position="375"/>
        <end position="398"/>
    </location>
</feature>
<evidence type="ECO:0000256" key="2">
    <source>
        <dbReference type="ARBA" id="ARBA00007367"/>
    </source>
</evidence>
<dbReference type="PANTHER" id="PTHR31102:SF1">
    <property type="entry name" value="CATION_H+ EXCHANGER DOMAIN-CONTAINING PROTEIN"/>
    <property type="match status" value="1"/>
</dbReference>
<evidence type="ECO:0000256" key="4">
    <source>
        <dbReference type="ARBA" id="ARBA00022989"/>
    </source>
</evidence>
<protein>
    <submittedName>
        <fullName evidence="9">DgyrCDS7096</fullName>
    </submittedName>
</protein>
<evidence type="ECO:0000256" key="3">
    <source>
        <dbReference type="ARBA" id="ARBA00022692"/>
    </source>
</evidence>
<dbReference type="Pfam" id="PF00999">
    <property type="entry name" value="Na_H_Exchanger"/>
    <property type="match status" value="1"/>
</dbReference>
<keyword evidence="5 7" id="KW-0472">Membrane</keyword>
<feature type="transmembrane region" description="Helical" evidence="7">
    <location>
        <begin position="245"/>
        <end position="265"/>
    </location>
</feature>
<comment type="caution">
    <text evidence="9">The sequence shown here is derived from an EMBL/GenBank/DDBJ whole genome shotgun (WGS) entry which is preliminary data.</text>
</comment>
<evidence type="ECO:0000256" key="7">
    <source>
        <dbReference type="SAM" id="Phobius"/>
    </source>
</evidence>
<dbReference type="GO" id="GO:1902600">
    <property type="term" value="P:proton transmembrane transport"/>
    <property type="evidence" value="ECO:0007669"/>
    <property type="project" value="InterPro"/>
</dbReference>
<dbReference type="Proteomes" id="UP000549394">
    <property type="component" value="Unassembled WGS sequence"/>
</dbReference>
<feature type="compositionally biased region" description="Polar residues" evidence="6">
    <location>
        <begin position="57"/>
        <end position="83"/>
    </location>
</feature>
<feature type="region of interest" description="Disordered" evidence="6">
    <location>
        <begin position="51"/>
        <end position="83"/>
    </location>
</feature>
<reference evidence="9 10" key="1">
    <citation type="submission" date="2020-08" db="EMBL/GenBank/DDBJ databases">
        <authorList>
            <person name="Hejnol A."/>
        </authorList>
    </citation>
    <scope>NUCLEOTIDE SEQUENCE [LARGE SCALE GENOMIC DNA]</scope>
</reference>
<feature type="transmembrane region" description="Helical" evidence="7">
    <location>
        <begin position="197"/>
        <end position="214"/>
    </location>
</feature>
<feature type="transmembrane region" description="Helical" evidence="7">
    <location>
        <begin position="337"/>
        <end position="363"/>
    </location>
</feature>
<proteinExistence type="inferred from homology"/>
<keyword evidence="4 7" id="KW-1133">Transmembrane helix</keyword>
<dbReference type="InterPro" id="IPR038770">
    <property type="entry name" value="Na+/solute_symporter_sf"/>
</dbReference>
<evidence type="ECO:0000259" key="8">
    <source>
        <dbReference type="Pfam" id="PF00999"/>
    </source>
</evidence>
<dbReference type="AlphaFoldDB" id="A0A7I8VRN2"/>
<feature type="transmembrane region" description="Helical" evidence="7">
    <location>
        <begin position="220"/>
        <end position="238"/>
    </location>
</feature>
<evidence type="ECO:0000313" key="10">
    <source>
        <dbReference type="Proteomes" id="UP000549394"/>
    </source>
</evidence>
<feature type="transmembrane region" description="Helical" evidence="7">
    <location>
        <begin position="306"/>
        <end position="325"/>
    </location>
</feature>
<organism evidence="9 10">
    <name type="scientific">Dimorphilus gyrociliatus</name>
    <dbReference type="NCBI Taxonomy" id="2664684"/>
    <lineage>
        <taxon>Eukaryota</taxon>
        <taxon>Metazoa</taxon>
        <taxon>Spiralia</taxon>
        <taxon>Lophotrochozoa</taxon>
        <taxon>Annelida</taxon>
        <taxon>Polychaeta</taxon>
        <taxon>Polychaeta incertae sedis</taxon>
        <taxon>Dinophilidae</taxon>
        <taxon>Dimorphilus</taxon>
    </lineage>
</organism>
<dbReference type="InterPro" id="IPR006153">
    <property type="entry name" value="Cation/H_exchanger_TM"/>
</dbReference>
<feature type="transmembrane region" description="Helical" evidence="7">
    <location>
        <begin position="528"/>
        <end position="551"/>
    </location>
</feature>
<dbReference type="Gene3D" id="1.20.1530.20">
    <property type="match status" value="1"/>
</dbReference>
<gene>
    <name evidence="9" type="ORF">DGYR_LOCUS6775</name>
</gene>
<evidence type="ECO:0000256" key="6">
    <source>
        <dbReference type="SAM" id="MobiDB-lite"/>
    </source>
</evidence>
<dbReference type="GO" id="GO:0016020">
    <property type="term" value="C:membrane"/>
    <property type="evidence" value="ECO:0007669"/>
    <property type="project" value="UniProtKB-SubCell"/>
</dbReference>
<name>A0A7I8VRN2_9ANNE</name>
<feature type="transmembrane region" description="Helical" evidence="7">
    <location>
        <begin position="506"/>
        <end position="522"/>
    </location>
</feature>
<sequence>MESSLILNHDDSSSELPEESLDLEYDDFPLDLVGLPTFDYNSDSFHIDEEDDVWQPNKVQTPLRSSTSGYQSNRNSYLSSVSKNSQRNSVVSTSIREAYALDNDIVFYNNDILRTVQDSIGLDTDSRTLLAPKVDNKDDYEITVITENRNRKGHFRCFTRIAKFFLKKYHPLQKDCSRFEKVKYQLRLPPTGKLSHFLYIILSLTIQWALTYIISPREAAPGGNIFAILVLITSSWVFSKVFRLLTLPGFLGMLTAGILIGNIPLLKNTVYDGLNRTVISIIRQMALACLLLKMGQTFDVGTLRKLTYAVLRLAIFPAFSEITFVTVTSKFLLNFGWLRAVLLGTILSLSSPSIILPTLFRVYKKCLNKRQQISSILIGSSNLDHLIICVILSILLGITFSEQKKHALIILEGPCELLIGSLCGMIASGVLAYLPHKTSKNLIIKRFIILFCGCLLSTIGCQQFSFFGASLSSCFFLSFLCSFIWKNDNCKDHKITFMRLHEKFSSFILLIQLSLIGAEIRLDGLKKQIGLSTLVVVAGLIGRFLTSLLSLVNCGINWKERIFISLAWLPKAVRHSILAIMLIDISDTKRFPSIESDIRKITNTCFLGVLYTSLLGPILSITAPFMLRKAPTGNRAETKQSVEEVIINRHTENELLTEKETVT</sequence>
<dbReference type="PANTHER" id="PTHR31102">
    <property type="match status" value="1"/>
</dbReference>
<feature type="transmembrane region" description="Helical" evidence="7">
    <location>
        <begin position="442"/>
        <end position="460"/>
    </location>
</feature>